<sequence>MEKLFYFSRKFFRNFSMLRFLIVLCIFSVIHGKAFYKRYKRSYAGTHEYNPYLNSNFGQFPSLHNKETVKIYQEYPDNYPLYDGHKWPLIYYPPMPSQPIKTDHSNPNLHIKRKPEHTWHFIEQNAEVPFTRYTDAIPQSNSRVNVPFNKNSIRTRPTKTPVLESKLPVQLEYKRPQRIELQKVDKIISGNPVVTSSLIKYSVVEKYDPLKTVSYTGERNSVLNQEYGNPAVFETLSNKVNTDKNEKKHVKVNAFPVKKPVLEKEKPVLEKEATLLERSRCSRKRRSRCSRREKPVLEAGAREKKPVLVKEKPKAGAREREAGAREKPVLVKEKPVLVKEAGARESRCSWPGLVKEKETDQGSYYEEPVVIGSLTKETKQKSDYEYEEPVVIGSLTKETKQKSDYESIFL</sequence>
<keyword evidence="2" id="KW-1185">Reference proteome</keyword>
<dbReference type="EMBL" id="BPLR01003077">
    <property type="protein sequence ID" value="GIX80964.1"/>
    <property type="molecule type" value="Genomic_DNA"/>
</dbReference>
<evidence type="ECO:0000313" key="2">
    <source>
        <dbReference type="Proteomes" id="UP001054945"/>
    </source>
</evidence>
<reference evidence="1 2" key="1">
    <citation type="submission" date="2021-06" db="EMBL/GenBank/DDBJ databases">
        <title>Caerostris extrusa draft genome.</title>
        <authorList>
            <person name="Kono N."/>
            <person name="Arakawa K."/>
        </authorList>
    </citation>
    <scope>NUCLEOTIDE SEQUENCE [LARGE SCALE GENOMIC DNA]</scope>
</reference>
<dbReference type="Proteomes" id="UP001054945">
    <property type="component" value="Unassembled WGS sequence"/>
</dbReference>
<organism evidence="1 2">
    <name type="scientific">Caerostris extrusa</name>
    <name type="common">Bark spider</name>
    <name type="synonym">Caerostris bankana</name>
    <dbReference type="NCBI Taxonomy" id="172846"/>
    <lineage>
        <taxon>Eukaryota</taxon>
        <taxon>Metazoa</taxon>
        <taxon>Ecdysozoa</taxon>
        <taxon>Arthropoda</taxon>
        <taxon>Chelicerata</taxon>
        <taxon>Arachnida</taxon>
        <taxon>Araneae</taxon>
        <taxon>Araneomorphae</taxon>
        <taxon>Entelegynae</taxon>
        <taxon>Araneoidea</taxon>
        <taxon>Araneidae</taxon>
        <taxon>Caerostris</taxon>
    </lineage>
</organism>
<dbReference type="AlphaFoldDB" id="A0AAV4N873"/>
<name>A0AAV4N873_CAEEX</name>
<evidence type="ECO:0000313" key="1">
    <source>
        <dbReference type="EMBL" id="GIX80964.1"/>
    </source>
</evidence>
<protein>
    <submittedName>
        <fullName evidence="1">Uncharacterized protein</fullName>
    </submittedName>
</protein>
<gene>
    <name evidence="1" type="ORF">CEXT_514361</name>
</gene>
<comment type="caution">
    <text evidence="1">The sequence shown here is derived from an EMBL/GenBank/DDBJ whole genome shotgun (WGS) entry which is preliminary data.</text>
</comment>
<proteinExistence type="predicted"/>
<accession>A0AAV4N873</accession>